<evidence type="ECO:0000313" key="1">
    <source>
        <dbReference type="EMBL" id="KAH7915581.1"/>
    </source>
</evidence>
<proteinExistence type="predicted"/>
<accession>A0ACB8AQE5</accession>
<dbReference type="EMBL" id="MU267599">
    <property type="protein sequence ID" value="KAH7915581.1"/>
    <property type="molecule type" value="Genomic_DNA"/>
</dbReference>
<reference evidence="1" key="1">
    <citation type="journal article" date="2021" name="New Phytol.">
        <title>Evolutionary innovations through gain and loss of genes in the ectomycorrhizal Boletales.</title>
        <authorList>
            <person name="Wu G."/>
            <person name="Miyauchi S."/>
            <person name="Morin E."/>
            <person name="Kuo A."/>
            <person name="Drula E."/>
            <person name="Varga T."/>
            <person name="Kohler A."/>
            <person name="Feng B."/>
            <person name="Cao Y."/>
            <person name="Lipzen A."/>
            <person name="Daum C."/>
            <person name="Hundley H."/>
            <person name="Pangilinan J."/>
            <person name="Johnson J."/>
            <person name="Barry K."/>
            <person name="LaButti K."/>
            <person name="Ng V."/>
            <person name="Ahrendt S."/>
            <person name="Min B."/>
            <person name="Choi I.G."/>
            <person name="Park H."/>
            <person name="Plett J.M."/>
            <person name="Magnuson J."/>
            <person name="Spatafora J.W."/>
            <person name="Nagy L.G."/>
            <person name="Henrissat B."/>
            <person name="Grigoriev I.V."/>
            <person name="Yang Z.L."/>
            <person name="Xu J."/>
            <person name="Martin F.M."/>
        </authorList>
    </citation>
    <scope>NUCLEOTIDE SEQUENCE</scope>
    <source>
        <strain evidence="1">ATCC 28755</strain>
    </source>
</reference>
<name>A0ACB8AQE5_9AGAM</name>
<evidence type="ECO:0000313" key="2">
    <source>
        <dbReference type="Proteomes" id="UP000790377"/>
    </source>
</evidence>
<gene>
    <name evidence="1" type="ORF">BJ138DRAFT_1141652</name>
</gene>
<sequence length="451" mass="49261">MLPASSIAEILESQDRLIQEAALALPHEFSRCTYPLGPLRQAVYLCLTCALPRGICSSCSIACHTDHEQIELFPKRHFRCDCPTSALPHPCTLHKHQVEEENTTNAYGQNFRAAFCHCGRPYDAKTERETMIQCVACEDWFHESCLNLRERPPPELVSESSALGDGTKGDASNAHPARISGDEDGDGDDAHSDASSSDLPPPLITAEDYESLICASCVMSVDSLRRIAGTKGAMMVIRDKADAPRRILDGDSRAGERPDCDNEATLSVDADDSAAMVGSKRSRSSSVPHVDAPDAKKPRPSPSPSPSPPCLAPASNQMAEAIFSALNTTLHESSSATSLGRGDVFLTEGWRDRWCRCTRCLPSLSAHPYLLEEEETYEPPEDPDSGLSLEELGLRALQRLPRERAIDGIRAFNDMRDDLMAYLRPFAQEGKVVGEADVTAFFETLNAGKRS</sequence>
<organism evidence="1 2">
    <name type="scientific">Hygrophoropsis aurantiaca</name>
    <dbReference type="NCBI Taxonomy" id="72124"/>
    <lineage>
        <taxon>Eukaryota</taxon>
        <taxon>Fungi</taxon>
        <taxon>Dikarya</taxon>
        <taxon>Basidiomycota</taxon>
        <taxon>Agaricomycotina</taxon>
        <taxon>Agaricomycetes</taxon>
        <taxon>Agaricomycetidae</taxon>
        <taxon>Boletales</taxon>
        <taxon>Coniophorineae</taxon>
        <taxon>Hygrophoropsidaceae</taxon>
        <taxon>Hygrophoropsis</taxon>
    </lineage>
</organism>
<dbReference type="Proteomes" id="UP000790377">
    <property type="component" value="Unassembled WGS sequence"/>
</dbReference>
<comment type="caution">
    <text evidence="1">The sequence shown here is derived from an EMBL/GenBank/DDBJ whole genome shotgun (WGS) entry which is preliminary data.</text>
</comment>
<keyword evidence="2" id="KW-1185">Reference proteome</keyword>
<protein>
    <submittedName>
        <fullName evidence="1">Uncharacterized protein</fullName>
    </submittedName>
</protein>